<reference evidence="1 2" key="1">
    <citation type="submission" date="2018-11" db="EMBL/GenBank/DDBJ databases">
        <title>Bradyrhizobium sp. nov., isolated from effective nodules of peanut in China.</title>
        <authorList>
            <person name="Li Y."/>
        </authorList>
    </citation>
    <scope>NUCLEOTIDE SEQUENCE [LARGE SCALE GENOMIC DNA]</scope>
    <source>
        <strain evidence="1 2">CCBAU 51770</strain>
    </source>
</reference>
<dbReference type="AlphaFoldDB" id="A0A4Q0QEN3"/>
<proteinExistence type="predicted"/>
<accession>A0A4Q0QEN3</accession>
<dbReference type="RefSeq" id="WP_128931689.1">
    <property type="nucleotide sequence ID" value="NZ_CP022221.1"/>
</dbReference>
<evidence type="ECO:0000313" key="1">
    <source>
        <dbReference type="EMBL" id="RXG89566.1"/>
    </source>
</evidence>
<sequence length="74" mass="8227">MPDLTLWNNLTRREQRIVIKLFGGGSTHGDSLIETVNLMRLGLVTETGLTSASLEVFVAAFKAQRDARQRELLA</sequence>
<dbReference type="EMBL" id="RKMK01000032">
    <property type="protein sequence ID" value="RXG89566.1"/>
    <property type="molecule type" value="Genomic_DNA"/>
</dbReference>
<organism evidence="1 2">
    <name type="scientific">Bradyrhizobium zhanjiangense</name>
    <dbReference type="NCBI Taxonomy" id="1325107"/>
    <lineage>
        <taxon>Bacteria</taxon>
        <taxon>Pseudomonadati</taxon>
        <taxon>Pseudomonadota</taxon>
        <taxon>Alphaproteobacteria</taxon>
        <taxon>Hyphomicrobiales</taxon>
        <taxon>Nitrobacteraceae</taxon>
        <taxon>Bradyrhizobium</taxon>
    </lineage>
</organism>
<comment type="caution">
    <text evidence="1">The sequence shown here is derived from an EMBL/GenBank/DDBJ whole genome shotgun (WGS) entry which is preliminary data.</text>
</comment>
<dbReference type="Proteomes" id="UP000290174">
    <property type="component" value="Unassembled WGS sequence"/>
</dbReference>
<protein>
    <submittedName>
        <fullName evidence="1">Uncharacterized protein</fullName>
    </submittedName>
</protein>
<name>A0A4Q0QEN3_9BRAD</name>
<evidence type="ECO:0000313" key="2">
    <source>
        <dbReference type="Proteomes" id="UP000290174"/>
    </source>
</evidence>
<gene>
    <name evidence="1" type="ORF">EAS61_27835</name>
</gene>